<name>K3YY87_SETIT</name>
<dbReference type="FunCoup" id="K3YY87">
    <property type="interactions" value="5"/>
</dbReference>
<dbReference type="EMBL" id="AGNK02000525">
    <property type="status" value="NOT_ANNOTATED_CDS"/>
    <property type="molecule type" value="Genomic_DNA"/>
</dbReference>
<dbReference type="AlphaFoldDB" id="K3YY87"/>
<reference evidence="4" key="1">
    <citation type="journal article" date="2012" name="Nat. Biotechnol.">
        <title>Reference genome sequence of the model plant Setaria.</title>
        <authorList>
            <person name="Bennetzen J.L."/>
            <person name="Schmutz J."/>
            <person name="Wang H."/>
            <person name="Percifield R."/>
            <person name="Hawkins J."/>
            <person name="Pontaroli A.C."/>
            <person name="Estep M."/>
            <person name="Feng L."/>
            <person name="Vaughn J.N."/>
            <person name="Grimwood J."/>
            <person name="Jenkins J."/>
            <person name="Barry K."/>
            <person name="Lindquist E."/>
            <person name="Hellsten U."/>
            <person name="Deshpande S."/>
            <person name="Wang X."/>
            <person name="Wu X."/>
            <person name="Mitros T."/>
            <person name="Triplett J."/>
            <person name="Yang X."/>
            <person name="Ye C.Y."/>
            <person name="Mauro-Herrera M."/>
            <person name="Wang L."/>
            <person name="Li P."/>
            <person name="Sharma M."/>
            <person name="Sharma R."/>
            <person name="Ronald P.C."/>
            <person name="Panaud O."/>
            <person name="Kellogg E.A."/>
            <person name="Brutnell T.P."/>
            <person name="Doust A.N."/>
            <person name="Tuskan G.A."/>
            <person name="Rokhsar D."/>
            <person name="Devos K.M."/>
        </authorList>
    </citation>
    <scope>NUCLEOTIDE SEQUENCE [LARGE SCALE GENOMIC DNA]</scope>
    <source>
        <strain evidence="4">cv. Yugu1</strain>
    </source>
</reference>
<evidence type="ECO:0000256" key="1">
    <source>
        <dbReference type="SAM" id="Coils"/>
    </source>
</evidence>
<reference evidence="3" key="2">
    <citation type="submission" date="2018-08" db="UniProtKB">
        <authorList>
            <consortium name="EnsemblPlants"/>
        </authorList>
    </citation>
    <scope>IDENTIFICATION</scope>
    <source>
        <strain evidence="3">Yugu1</strain>
    </source>
</reference>
<dbReference type="SUPFAM" id="SSF54495">
    <property type="entry name" value="UBC-like"/>
    <property type="match status" value="1"/>
</dbReference>
<keyword evidence="1" id="KW-0175">Coiled coil</keyword>
<proteinExistence type="predicted"/>
<dbReference type="InterPro" id="IPR000608">
    <property type="entry name" value="UBC"/>
</dbReference>
<dbReference type="GO" id="GO:0000209">
    <property type="term" value="P:protein polyubiquitination"/>
    <property type="evidence" value="ECO:0000318"/>
    <property type="project" value="GO_Central"/>
</dbReference>
<dbReference type="eggNOG" id="KOG0417">
    <property type="taxonomic scope" value="Eukaryota"/>
</dbReference>
<dbReference type="GO" id="GO:0005634">
    <property type="term" value="C:nucleus"/>
    <property type="evidence" value="ECO:0000318"/>
    <property type="project" value="GO_Central"/>
</dbReference>
<dbReference type="STRING" id="4555.K3YY87"/>
<feature type="domain" description="UBC core" evidence="2">
    <location>
        <begin position="109"/>
        <end position="189"/>
    </location>
</feature>
<dbReference type="PANTHER" id="PTHR24068">
    <property type="entry name" value="UBIQUITIN-CONJUGATING ENZYME E2"/>
    <property type="match status" value="1"/>
</dbReference>
<evidence type="ECO:0000313" key="3">
    <source>
        <dbReference type="EnsemblPlants" id="KQL31261"/>
    </source>
</evidence>
<dbReference type="Pfam" id="PF00179">
    <property type="entry name" value="UQ_con"/>
    <property type="match status" value="1"/>
</dbReference>
<dbReference type="EnsemblPlants" id="KQL31261">
    <property type="protein sequence ID" value="KQL31261"/>
    <property type="gene ID" value="SETIT_019237mg"/>
</dbReference>
<protein>
    <recommendedName>
        <fullName evidence="2">UBC core domain-containing protein</fullName>
    </recommendedName>
</protein>
<dbReference type="Gramene" id="KQL31261">
    <property type="protein sequence ID" value="KQL31261"/>
    <property type="gene ID" value="SETIT_019237mg"/>
</dbReference>
<dbReference type="HOGENOM" id="CLU_938734_0_0_1"/>
<keyword evidence="4" id="KW-1185">Reference proteome</keyword>
<accession>K3YY87</accession>
<organism evidence="3 4">
    <name type="scientific">Setaria italica</name>
    <name type="common">Foxtail millet</name>
    <name type="synonym">Panicum italicum</name>
    <dbReference type="NCBI Taxonomy" id="4555"/>
    <lineage>
        <taxon>Eukaryota</taxon>
        <taxon>Viridiplantae</taxon>
        <taxon>Streptophyta</taxon>
        <taxon>Embryophyta</taxon>
        <taxon>Tracheophyta</taxon>
        <taxon>Spermatophyta</taxon>
        <taxon>Magnoliopsida</taxon>
        <taxon>Liliopsida</taxon>
        <taxon>Poales</taxon>
        <taxon>Poaceae</taxon>
        <taxon>PACMAD clade</taxon>
        <taxon>Panicoideae</taxon>
        <taxon>Panicodae</taxon>
        <taxon>Paniceae</taxon>
        <taxon>Cenchrinae</taxon>
        <taxon>Setaria</taxon>
    </lineage>
</organism>
<dbReference type="InParanoid" id="K3YY87"/>
<feature type="coiled-coil region" evidence="1">
    <location>
        <begin position="228"/>
        <end position="257"/>
    </location>
</feature>
<dbReference type="Gene3D" id="3.10.110.10">
    <property type="entry name" value="Ubiquitin Conjugating Enzyme"/>
    <property type="match status" value="1"/>
</dbReference>
<dbReference type="GO" id="GO:0061631">
    <property type="term" value="F:ubiquitin conjugating enzyme activity"/>
    <property type="evidence" value="ECO:0000318"/>
    <property type="project" value="GO_Central"/>
</dbReference>
<dbReference type="InterPro" id="IPR016135">
    <property type="entry name" value="UBQ-conjugating_enzyme/RWD"/>
</dbReference>
<sequence>QNRQPAAVLFKLPLFHTYKPRWSTHHCASVACGGLEGLAPYGWGRAFPPEQSAQGFRLQSTAACRRGSDGRLTVVPDQGGAVLHAADPEELYRLWVDPPAFCRPGPSPVIIDGPDGTPYAGGTFPIDIRFTADHPIEPPNIAFKTKMVLDIFREKWSPALTIEKLLLSIVSVLHDPMLDHPINGHISDIKLYERKARAWTRRYASTPVASYYLEEKGDENWEDYCDAIAAHNAELEKKERRREADRLRAAAAAASAEARRRKVASPREKGVSLLWRRTVAFLQGRRPVASPSTVKAV</sequence>
<dbReference type="SMART" id="SM00212">
    <property type="entry name" value="UBCc"/>
    <property type="match status" value="1"/>
</dbReference>
<evidence type="ECO:0000313" key="4">
    <source>
        <dbReference type="Proteomes" id="UP000004995"/>
    </source>
</evidence>
<dbReference type="Proteomes" id="UP000004995">
    <property type="component" value="Unassembled WGS sequence"/>
</dbReference>
<evidence type="ECO:0000259" key="2">
    <source>
        <dbReference type="Pfam" id="PF00179"/>
    </source>
</evidence>